<evidence type="ECO:0000313" key="5">
    <source>
        <dbReference type="Proteomes" id="UP000236023"/>
    </source>
</evidence>
<dbReference type="InterPro" id="IPR028203">
    <property type="entry name" value="PSII_CF48-like_dom"/>
</dbReference>
<name>A0A2N8T271_STUST</name>
<protein>
    <submittedName>
        <fullName evidence="4">Glycosyl hydrolase</fullName>
    </submittedName>
</protein>
<dbReference type="Gene3D" id="2.130.10.10">
    <property type="entry name" value="YVTN repeat-like/Quinoprotein amine dehydrogenase"/>
    <property type="match status" value="1"/>
</dbReference>
<evidence type="ECO:0000256" key="1">
    <source>
        <dbReference type="ARBA" id="ARBA00022531"/>
    </source>
</evidence>
<dbReference type="Pfam" id="PF14870">
    <property type="entry name" value="PSII_BNR"/>
    <property type="match status" value="1"/>
</dbReference>
<dbReference type="SUPFAM" id="SSF110296">
    <property type="entry name" value="Oligoxyloglucan reducing end-specific cellobiohydrolase"/>
    <property type="match status" value="1"/>
</dbReference>
<dbReference type="GO" id="GO:0015979">
    <property type="term" value="P:photosynthesis"/>
    <property type="evidence" value="ECO:0007669"/>
    <property type="project" value="UniProtKB-KW"/>
</dbReference>
<dbReference type="Proteomes" id="UP000236023">
    <property type="component" value="Unassembled WGS sequence"/>
</dbReference>
<sequence length="319" mass="34368">MAVLPWMIIATLLWAGIFIRPQPVGSTIDPAPLESRDQFYGLAQLPGGELLAAGSYGKILRIAQDGSTSRLPSGTRHTLQDIAAWDARHAVAVGNGGVVLYSRDGGASWQRAGDVPRSEIANKLNRVRIGADGLAIASGEMGALLISRDYGVTWQRLREEEDVAWNDVAILDDGRLVLVGEFGRIVLGDLDGQAWHDIDGGTGASLMAVAFRDARNGMAVGLEGTVLETSDGGQSWEAHDVGLAEHLFDVAWLAEQRRWFVTGALGRWALGDGGQWQAGNLDERNLSWHVRALPVAGGLWLAGADIGHWDGRRWSQLKP</sequence>
<evidence type="ECO:0000313" key="4">
    <source>
        <dbReference type="EMBL" id="PNG08838.1"/>
    </source>
</evidence>
<keyword evidence="2" id="KW-0604">Photosystem II</keyword>
<evidence type="ECO:0000256" key="2">
    <source>
        <dbReference type="ARBA" id="ARBA00023276"/>
    </source>
</evidence>
<reference evidence="4 5" key="1">
    <citation type="submission" date="2018-01" db="EMBL/GenBank/DDBJ databases">
        <title>Denitrification phenotypes of diverse strains of Pseudomonas stutzeri.</title>
        <authorList>
            <person name="Milligan D.A."/>
            <person name="Bergaust L."/>
            <person name="Bakken L.R."/>
            <person name="Frostegard A."/>
        </authorList>
    </citation>
    <scope>NUCLEOTIDE SEQUENCE [LARGE SCALE GENOMIC DNA]</scope>
    <source>
        <strain evidence="4 5">24a75</strain>
    </source>
</reference>
<keyword evidence="4" id="KW-0378">Hydrolase</keyword>
<organism evidence="4 5">
    <name type="scientific">Stutzerimonas stutzeri</name>
    <name type="common">Pseudomonas stutzeri</name>
    <dbReference type="NCBI Taxonomy" id="316"/>
    <lineage>
        <taxon>Bacteria</taxon>
        <taxon>Pseudomonadati</taxon>
        <taxon>Pseudomonadota</taxon>
        <taxon>Gammaproteobacteria</taxon>
        <taxon>Pseudomonadales</taxon>
        <taxon>Pseudomonadaceae</taxon>
        <taxon>Stutzerimonas</taxon>
    </lineage>
</organism>
<dbReference type="GO" id="GO:0016787">
    <property type="term" value="F:hydrolase activity"/>
    <property type="evidence" value="ECO:0007669"/>
    <property type="project" value="UniProtKB-KW"/>
</dbReference>
<dbReference type="AlphaFoldDB" id="A0A2N8T271"/>
<accession>A0A2N8T271</accession>
<keyword evidence="1" id="KW-0602">Photosynthesis</keyword>
<dbReference type="InterPro" id="IPR015943">
    <property type="entry name" value="WD40/YVTN_repeat-like_dom_sf"/>
</dbReference>
<evidence type="ECO:0000259" key="3">
    <source>
        <dbReference type="Pfam" id="PF14870"/>
    </source>
</evidence>
<proteinExistence type="predicted"/>
<dbReference type="EMBL" id="POUT01000008">
    <property type="protein sequence ID" value="PNG08838.1"/>
    <property type="molecule type" value="Genomic_DNA"/>
</dbReference>
<dbReference type="PANTHER" id="PTHR47199">
    <property type="entry name" value="PHOTOSYSTEM II STABILITY/ASSEMBLY FACTOR HCF136, CHLOROPLASTIC"/>
    <property type="match status" value="1"/>
</dbReference>
<dbReference type="GO" id="GO:0009523">
    <property type="term" value="C:photosystem II"/>
    <property type="evidence" value="ECO:0007669"/>
    <property type="project" value="UniProtKB-KW"/>
</dbReference>
<gene>
    <name evidence="4" type="ORF">CXK94_15120</name>
</gene>
<feature type="domain" description="Photosynthesis system II assembly factor Ycf48/Hcf136-like" evidence="3">
    <location>
        <begin position="192"/>
        <end position="246"/>
    </location>
</feature>
<comment type="caution">
    <text evidence="4">The sequence shown here is derived from an EMBL/GenBank/DDBJ whole genome shotgun (WGS) entry which is preliminary data.</text>
</comment>
<dbReference type="PANTHER" id="PTHR47199:SF2">
    <property type="entry name" value="PHOTOSYSTEM II STABILITY_ASSEMBLY FACTOR HCF136, CHLOROPLASTIC"/>
    <property type="match status" value="1"/>
</dbReference>